<organism evidence="1 2">
    <name type="scientific">Rhynchophorus ferrugineus</name>
    <name type="common">Red palm weevil</name>
    <name type="synonym">Curculio ferrugineus</name>
    <dbReference type="NCBI Taxonomy" id="354439"/>
    <lineage>
        <taxon>Eukaryota</taxon>
        <taxon>Metazoa</taxon>
        <taxon>Ecdysozoa</taxon>
        <taxon>Arthropoda</taxon>
        <taxon>Hexapoda</taxon>
        <taxon>Insecta</taxon>
        <taxon>Pterygota</taxon>
        <taxon>Neoptera</taxon>
        <taxon>Endopterygota</taxon>
        <taxon>Coleoptera</taxon>
        <taxon>Polyphaga</taxon>
        <taxon>Cucujiformia</taxon>
        <taxon>Curculionidae</taxon>
        <taxon>Dryophthorinae</taxon>
        <taxon>Rhynchophorus</taxon>
    </lineage>
</organism>
<gene>
    <name evidence="1" type="ORF">GWI33_001024</name>
</gene>
<dbReference type="AlphaFoldDB" id="A0A834ILK1"/>
<comment type="caution">
    <text evidence="1">The sequence shown here is derived from an EMBL/GenBank/DDBJ whole genome shotgun (WGS) entry which is preliminary data.</text>
</comment>
<reference evidence="1" key="1">
    <citation type="submission" date="2020-08" db="EMBL/GenBank/DDBJ databases">
        <title>Genome sequencing and assembly of the red palm weevil Rhynchophorus ferrugineus.</title>
        <authorList>
            <person name="Dias G.B."/>
            <person name="Bergman C.M."/>
            <person name="Manee M."/>
        </authorList>
    </citation>
    <scope>NUCLEOTIDE SEQUENCE</scope>
    <source>
        <strain evidence="1">AA-2017</strain>
        <tissue evidence="1">Whole larva</tissue>
    </source>
</reference>
<name>A0A834ILK1_RHYFE</name>
<evidence type="ECO:0000313" key="1">
    <source>
        <dbReference type="EMBL" id="KAF7283284.1"/>
    </source>
</evidence>
<evidence type="ECO:0000313" key="2">
    <source>
        <dbReference type="Proteomes" id="UP000625711"/>
    </source>
</evidence>
<keyword evidence="2" id="KW-1185">Reference proteome</keyword>
<dbReference type="EMBL" id="JAACXV010000122">
    <property type="protein sequence ID" value="KAF7283284.1"/>
    <property type="molecule type" value="Genomic_DNA"/>
</dbReference>
<dbReference type="Proteomes" id="UP000625711">
    <property type="component" value="Unassembled WGS sequence"/>
</dbReference>
<proteinExistence type="predicted"/>
<sequence>MLKVTRTTGSWRRFGADEDDRLSLAEGARVERFGDGPRRRRGRRGVEGRKFPVIERFGRRDGFGGCTVSTPC</sequence>
<protein>
    <submittedName>
        <fullName evidence="1">Uncharacterized protein</fullName>
    </submittedName>
</protein>
<accession>A0A834ILK1</accession>